<dbReference type="Proteomes" id="UP000037904">
    <property type="component" value="Unassembled WGS sequence"/>
</dbReference>
<protein>
    <submittedName>
        <fullName evidence="4">Nadph oxidase</fullName>
    </submittedName>
</protein>
<dbReference type="SUPFAM" id="SSF52343">
    <property type="entry name" value="Ferredoxin reductase-like, C-terminal NADP-linked domain"/>
    <property type="match status" value="1"/>
</dbReference>
<keyword evidence="5" id="KW-1185">Reference proteome</keyword>
<dbReference type="GO" id="GO:0005886">
    <property type="term" value="C:plasma membrane"/>
    <property type="evidence" value="ECO:0007669"/>
    <property type="project" value="TreeGrafter"/>
</dbReference>
<dbReference type="EMBL" id="JXCE01000247">
    <property type="protein sequence ID" value="KPA38768.1"/>
    <property type="molecule type" value="Genomic_DNA"/>
</dbReference>
<evidence type="ECO:0000256" key="3">
    <source>
        <dbReference type="SAM" id="Phobius"/>
    </source>
</evidence>
<dbReference type="GO" id="GO:0000293">
    <property type="term" value="F:ferric-chelate reductase activity"/>
    <property type="evidence" value="ECO:0007669"/>
    <property type="project" value="TreeGrafter"/>
</dbReference>
<feature type="transmembrane region" description="Helical" evidence="3">
    <location>
        <begin position="70"/>
        <end position="93"/>
    </location>
</feature>
<feature type="transmembrane region" description="Helical" evidence="3">
    <location>
        <begin position="100"/>
        <end position="123"/>
    </location>
</feature>
<proteinExistence type="predicted"/>
<organism evidence="4 5">
    <name type="scientific">Fusarium langsethiae</name>
    <dbReference type="NCBI Taxonomy" id="179993"/>
    <lineage>
        <taxon>Eukaryota</taxon>
        <taxon>Fungi</taxon>
        <taxon>Dikarya</taxon>
        <taxon>Ascomycota</taxon>
        <taxon>Pezizomycotina</taxon>
        <taxon>Sordariomycetes</taxon>
        <taxon>Hypocreomycetidae</taxon>
        <taxon>Hypocreales</taxon>
        <taxon>Nectriaceae</taxon>
        <taxon>Fusarium</taxon>
    </lineage>
</organism>
<dbReference type="GO" id="GO:0006826">
    <property type="term" value="P:iron ion transport"/>
    <property type="evidence" value="ECO:0007669"/>
    <property type="project" value="TreeGrafter"/>
</dbReference>
<dbReference type="PANTHER" id="PTHR32361">
    <property type="entry name" value="FERRIC/CUPRIC REDUCTASE TRANSMEMBRANE COMPONENT"/>
    <property type="match status" value="1"/>
</dbReference>
<feature type="region of interest" description="Disordered" evidence="2">
    <location>
        <begin position="317"/>
        <end position="336"/>
    </location>
</feature>
<evidence type="ECO:0000313" key="4">
    <source>
        <dbReference type="EMBL" id="KPA38768.1"/>
    </source>
</evidence>
<feature type="compositionally biased region" description="Basic residues" evidence="2">
    <location>
        <begin position="317"/>
        <end position="326"/>
    </location>
</feature>
<dbReference type="InterPro" id="IPR051410">
    <property type="entry name" value="Ferric/Cupric_Reductase"/>
</dbReference>
<feature type="transmembrane region" description="Helical" evidence="3">
    <location>
        <begin position="129"/>
        <end position="146"/>
    </location>
</feature>
<feature type="transmembrane region" description="Helical" evidence="3">
    <location>
        <begin position="30"/>
        <end position="50"/>
    </location>
</feature>
<keyword evidence="3" id="KW-0472">Membrane</keyword>
<evidence type="ECO:0000313" key="5">
    <source>
        <dbReference type="Proteomes" id="UP000037904"/>
    </source>
</evidence>
<gene>
    <name evidence="4" type="ORF">FLAG1_08392</name>
</gene>
<comment type="caution">
    <text evidence="4">The sequence shown here is derived from an EMBL/GenBank/DDBJ whole genome shotgun (WGS) entry which is preliminary data.</text>
</comment>
<evidence type="ECO:0000256" key="1">
    <source>
        <dbReference type="ARBA" id="ARBA00022448"/>
    </source>
</evidence>
<keyword evidence="3" id="KW-0812">Transmembrane</keyword>
<reference evidence="4 5" key="1">
    <citation type="submission" date="2015-04" db="EMBL/GenBank/DDBJ databases">
        <title>The draft genome sequence of Fusarium langsethiae, a T-2/HT-2 mycotoxin producer.</title>
        <authorList>
            <person name="Lysoe E."/>
            <person name="Divon H.H."/>
            <person name="Terzi V."/>
            <person name="Orru L."/>
            <person name="Lamontanara A."/>
            <person name="Kolseth A.-K."/>
            <person name="Frandsen R.J."/>
            <person name="Nielsen K."/>
            <person name="Thrane U."/>
        </authorList>
    </citation>
    <scope>NUCLEOTIDE SEQUENCE [LARGE SCALE GENOMIC DNA]</scope>
    <source>
        <strain evidence="4 5">Fl201059</strain>
    </source>
</reference>
<dbReference type="GO" id="GO:0015677">
    <property type="term" value="P:copper ion import"/>
    <property type="evidence" value="ECO:0007669"/>
    <property type="project" value="TreeGrafter"/>
</dbReference>
<evidence type="ECO:0000256" key="2">
    <source>
        <dbReference type="SAM" id="MobiDB-lite"/>
    </source>
</evidence>
<dbReference type="Gene3D" id="3.40.50.80">
    <property type="entry name" value="Nucleotide-binding domain of ferredoxin-NADP reductase (FNR) module"/>
    <property type="match status" value="1"/>
</dbReference>
<feature type="compositionally biased region" description="Basic and acidic residues" evidence="2">
    <location>
        <begin position="327"/>
        <end position="336"/>
    </location>
</feature>
<keyword evidence="3" id="KW-1133">Transmembrane helix</keyword>
<accession>A0A0M9ES39</accession>
<dbReference type="InterPro" id="IPR039261">
    <property type="entry name" value="FNR_nucleotide-bd"/>
</dbReference>
<keyword evidence="1" id="KW-0813">Transport</keyword>
<sequence length="386" mass="42985">MIPLFLSGRSGPLFKVLNLHQRTYGNLQRFIGATAIIEAILHASIVLVLGPKPGLLATSGAIVSRLDLCSMQSLTSLKCFAVILVIPIAAVFFSACAKVAWLSFVVHIALVLIFNGVLLWHITVLPEKRSLIVAAISIGIWLIFTLHGRYRLHFRPLIGKVAVISKDLNTTKIEVALDCPVRVPPGSYFNIFFPSLLGYSLKPHPAMAFWHVPDTTTPSYCLSTVSFLLAHRNSCAAALARLQEGDRIRLEGPFGQKMDLSSYESVMLVAQGNGIAGVLPIALELAERRRHDDLIKSRIRELTKEAKTLDEEIKSARGKKRNKVSQKRMEVGEEKEMLQRKPRFRDVAKSIDLYWSLETVSQPELIRRELKALQELDPHNASVLPT</sequence>
<name>A0A0M9ES39_FUSLA</name>
<dbReference type="GO" id="GO:0006879">
    <property type="term" value="P:intracellular iron ion homeostasis"/>
    <property type="evidence" value="ECO:0007669"/>
    <property type="project" value="TreeGrafter"/>
</dbReference>
<dbReference type="AlphaFoldDB" id="A0A0M9ES39"/>